<organism evidence="1 2">
    <name type="scientific">Symbiodinium necroappetens</name>
    <dbReference type="NCBI Taxonomy" id="1628268"/>
    <lineage>
        <taxon>Eukaryota</taxon>
        <taxon>Sar</taxon>
        <taxon>Alveolata</taxon>
        <taxon>Dinophyceae</taxon>
        <taxon>Suessiales</taxon>
        <taxon>Symbiodiniaceae</taxon>
        <taxon>Symbiodinium</taxon>
    </lineage>
</organism>
<evidence type="ECO:0000313" key="2">
    <source>
        <dbReference type="Proteomes" id="UP000601435"/>
    </source>
</evidence>
<evidence type="ECO:0000313" key="1">
    <source>
        <dbReference type="EMBL" id="CAE7908697.1"/>
    </source>
</evidence>
<feature type="non-terminal residue" evidence="1">
    <location>
        <position position="1"/>
    </location>
</feature>
<dbReference type="Proteomes" id="UP000601435">
    <property type="component" value="Unassembled WGS sequence"/>
</dbReference>
<sequence length="140" mass="15850">DKSPEWQGWMLPIQQDGHLLHVSYYAADVAAFAESFMLKTGMKKMGQRQLPGNVAGDKWQSVEARAALARTLHWSRVAVRQRFTKDYVETLGKCNANGQAEDRHFVGWRLRAVVERLAPGKWLGTTQPQLENKLAAFVAR</sequence>
<gene>
    <name evidence="1" type="ORF">SNEC2469_LOCUS30856</name>
</gene>
<dbReference type="EMBL" id="CAJNJA010073092">
    <property type="protein sequence ID" value="CAE7908697.1"/>
    <property type="molecule type" value="Genomic_DNA"/>
</dbReference>
<accession>A0A813BQ16</accession>
<protein>
    <submittedName>
        <fullName evidence="1">Uncharacterized protein</fullName>
    </submittedName>
</protein>
<name>A0A813BQ16_9DINO</name>
<comment type="caution">
    <text evidence="1">The sequence shown here is derived from an EMBL/GenBank/DDBJ whole genome shotgun (WGS) entry which is preliminary data.</text>
</comment>
<feature type="non-terminal residue" evidence="1">
    <location>
        <position position="140"/>
    </location>
</feature>
<proteinExistence type="predicted"/>
<reference evidence="1" key="1">
    <citation type="submission" date="2021-02" db="EMBL/GenBank/DDBJ databases">
        <authorList>
            <person name="Dougan E. K."/>
            <person name="Rhodes N."/>
            <person name="Thang M."/>
            <person name="Chan C."/>
        </authorList>
    </citation>
    <scope>NUCLEOTIDE SEQUENCE</scope>
</reference>
<keyword evidence="2" id="KW-1185">Reference proteome</keyword>
<dbReference type="AlphaFoldDB" id="A0A813BQ16"/>